<dbReference type="RefSeq" id="WP_264143142.1">
    <property type="nucleotide sequence ID" value="NZ_JAOYEY010000040.1"/>
</dbReference>
<name>A0ABT3DI73_9BACI</name>
<accession>A0ABT3DI73</accession>
<evidence type="ECO:0000313" key="1">
    <source>
        <dbReference type="EMBL" id="MCV9886568.1"/>
    </source>
</evidence>
<organism evidence="1 2">
    <name type="scientific">Metabacillus halosaccharovorans</name>
    <dbReference type="NCBI Taxonomy" id="930124"/>
    <lineage>
        <taxon>Bacteria</taxon>
        <taxon>Bacillati</taxon>
        <taxon>Bacillota</taxon>
        <taxon>Bacilli</taxon>
        <taxon>Bacillales</taxon>
        <taxon>Bacillaceae</taxon>
        <taxon>Metabacillus</taxon>
    </lineage>
</organism>
<dbReference type="Pfam" id="PF14116">
    <property type="entry name" value="YyzF"/>
    <property type="match status" value="1"/>
</dbReference>
<dbReference type="NCBIfam" id="TIGR04129">
    <property type="entry name" value="CxxH_BA5709"/>
    <property type="match status" value="1"/>
</dbReference>
<dbReference type="EMBL" id="JAOYEY010000040">
    <property type="protein sequence ID" value="MCV9886568.1"/>
    <property type="molecule type" value="Genomic_DNA"/>
</dbReference>
<dbReference type="Proteomes" id="UP001526147">
    <property type="component" value="Unassembled WGS sequence"/>
</dbReference>
<keyword evidence="2" id="KW-1185">Reference proteome</keyword>
<evidence type="ECO:0000313" key="2">
    <source>
        <dbReference type="Proteomes" id="UP001526147"/>
    </source>
</evidence>
<dbReference type="InterPro" id="IPR025626">
    <property type="entry name" value="YyzF"/>
</dbReference>
<reference evidence="1 2" key="1">
    <citation type="submission" date="2022-10" db="EMBL/GenBank/DDBJ databases">
        <title>Draft genome assembly of moderately radiation resistant bacterium Metabacillus halosaccharovorans.</title>
        <authorList>
            <person name="Pal S."/>
            <person name="Gopinathan A."/>
        </authorList>
    </citation>
    <scope>NUCLEOTIDE SEQUENCE [LARGE SCALE GENOMIC DNA]</scope>
    <source>
        <strain evidence="1 2">VITHBRA001</strain>
    </source>
</reference>
<proteinExistence type="predicted"/>
<comment type="caution">
    <text evidence="1">The sequence shown here is derived from an EMBL/GenBank/DDBJ whole genome shotgun (WGS) entry which is preliminary data.</text>
</comment>
<gene>
    <name evidence="1" type="ORF">OIH86_13060</name>
</gene>
<sequence length="51" mass="5794">MYCCEEHIELAIDMYVDEKETAPEIEKIDGVGKLSTRCQICERPAIYAVGE</sequence>
<protein>
    <submittedName>
        <fullName evidence="1">CxxH/CxxC protein</fullName>
    </submittedName>
</protein>